<feature type="transmembrane region" description="Helical" evidence="6">
    <location>
        <begin position="181"/>
        <end position="206"/>
    </location>
</feature>
<keyword evidence="8" id="KW-1185">Reference proteome</keyword>
<feature type="transmembrane region" description="Helical" evidence="6">
    <location>
        <begin position="252"/>
        <end position="271"/>
    </location>
</feature>
<feature type="transmembrane region" description="Helical" evidence="6">
    <location>
        <begin position="292"/>
        <end position="312"/>
    </location>
</feature>
<sequence>MSEPAQAYPARPAGPAALMGRIASLVRYRFFLYAGLLPFLLGAAWAWAIVGTFDAGVFWTGLCGIVLSVIGVEAFNEYFDSRMGTDRVFDPEDTPPMSRAVLWLGVAAFAGALAVGLYLAARTGWPILVYAGLGGLAAAFYVAPPIRFAYRGLGETVIALSYGPLMVLGSLHLHAQPRDPAVIGPALLASLVPGLLIMALAVTNAIPDFHQDRLVGKRNLVVRLGRARAVWLYNGLAALALGVVAVGVAGGWFPWPTLAALAAAPLLWRSLQHGRTGWQTPRQFLPAVRAIVRCYIVAAGLFTLGLLSQPWLAG</sequence>
<organism evidence="7 8">
    <name type="scientific">Rhodovibrio sodomensis</name>
    <dbReference type="NCBI Taxonomy" id="1088"/>
    <lineage>
        <taxon>Bacteria</taxon>
        <taxon>Pseudomonadati</taxon>
        <taxon>Pseudomonadota</taxon>
        <taxon>Alphaproteobacteria</taxon>
        <taxon>Rhodospirillales</taxon>
        <taxon>Rhodovibrionaceae</taxon>
        <taxon>Rhodovibrio</taxon>
    </lineage>
</organism>
<feature type="transmembrane region" description="Helical" evidence="6">
    <location>
        <begin position="56"/>
        <end position="79"/>
    </location>
</feature>
<evidence type="ECO:0000256" key="2">
    <source>
        <dbReference type="ARBA" id="ARBA00022679"/>
    </source>
</evidence>
<feature type="transmembrane region" description="Helical" evidence="6">
    <location>
        <begin position="156"/>
        <end position="175"/>
    </location>
</feature>
<feature type="transmembrane region" description="Helical" evidence="6">
    <location>
        <begin position="227"/>
        <end position="246"/>
    </location>
</feature>
<dbReference type="CDD" id="cd13962">
    <property type="entry name" value="PT_UbiA_UBIAD1"/>
    <property type="match status" value="1"/>
</dbReference>
<evidence type="ECO:0000256" key="3">
    <source>
        <dbReference type="ARBA" id="ARBA00022692"/>
    </source>
</evidence>
<dbReference type="Pfam" id="PF01040">
    <property type="entry name" value="UbiA"/>
    <property type="match status" value="1"/>
</dbReference>
<dbReference type="PANTHER" id="PTHR13929:SF0">
    <property type="entry name" value="UBIA PRENYLTRANSFERASE DOMAIN-CONTAINING PROTEIN 1"/>
    <property type="match status" value="1"/>
</dbReference>
<dbReference type="Proteomes" id="UP001296873">
    <property type="component" value="Unassembled WGS sequence"/>
</dbReference>
<dbReference type="InterPro" id="IPR026046">
    <property type="entry name" value="UBIAD1"/>
</dbReference>
<comment type="caution">
    <text evidence="7">The sequence shown here is derived from an EMBL/GenBank/DDBJ whole genome shotgun (WGS) entry which is preliminary data.</text>
</comment>
<dbReference type="EMBL" id="NRRL01000099">
    <property type="protein sequence ID" value="MBK1670513.1"/>
    <property type="molecule type" value="Genomic_DNA"/>
</dbReference>
<name>A0ABS1DJK3_9PROT</name>
<gene>
    <name evidence="7" type="ORF">CKO28_21040</name>
</gene>
<protein>
    <recommendedName>
        <fullName evidence="9">Prenyltransferase</fullName>
    </recommendedName>
</protein>
<keyword evidence="3 6" id="KW-0812">Transmembrane</keyword>
<dbReference type="InterPro" id="IPR000537">
    <property type="entry name" value="UbiA_prenyltransferase"/>
</dbReference>
<feature type="transmembrane region" description="Helical" evidence="6">
    <location>
        <begin position="30"/>
        <end position="50"/>
    </location>
</feature>
<dbReference type="RefSeq" id="WP_200342876.1">
    <property type="nucleotide sequence ID" value="NZ_NRRL01000099.1"/>
</dbReference>
<evidence type="ECO:0000313" key="8">
    <source>
        <dbReference type="Proteomes" id="UP001296873"/>
    </source>
</evidence>
<evidence type="ECO:0000256" key="4">
    <source>
        <dbReference type="ARBA" id="ARBA00022989"/>
    </source>
</evidence>
<evidence type="ECO:0000256" key="5">
    <source>
        <dbReference type="ARBA" id="ARBA00023136"/>
    </source>
</evidence>
<feature type="transmembrane region" description="Helical" evidence="6">
    <location>
        <begin position="100"/>
        <end position="121"/>
    </location>
</feature>
<comment type="subcellular location">
    <subcellularLocation>
        <location evidence="1">Membrane</location>
        <topology evidence="1">Multi-pass membrane protein</topology>
    </subcellularLocation>
</comment>
<evidence type="ECO:0000313" key="7">
    <source>
        <dbReference type="EMBL" id="MBK1670513.1"/>
    </source>
</evidence>
<proteinExistence type="predicted"/>
<keyword evidence="4 6" id="KW-1133">Transmembrane helix</keyword>
<keyword evidence="5 6" id="KW-0472">Membrane</keyword>
<accession>A0ABS1DJK3</accession>
<reference evidence="7 8" key="1">
    <citation type="journal article" date="2020" name="Microorganisms">
        <title>Osmotic Adaptation and Compatible Solute Biosynthesis of Phototrophic Bacteria as Revealed from Genome Analyses.</title>
        <authorList>
            <person name="Imhoff J.F."/>
            <person name="Rahn T."/>
            <person name="Kunzel S."/>
            <person name="Keller A."/>
            <person name="Neulinger S.C."/>
        </authorList>
    </citation>
    <scope>NUCLEOTIDE SEQUENCE [LARGE SCALE GENOMIC DNA]</scope>
    <source>
        <strain evidence="7 8">DSM 9895</strain>
    </source>
</reference>
<feature type="transmembrane region" description="Helical" evidence="6">
    <location>
        <begin position="127"/>
        <end position="144"/>
    </location>
</feature>
<evidence type="ECO:0000256" key="6">
    <source>
        <dbReference type="SAM" id="Phobius"/>
    </source>
</evidence>
<evidence type="ECO:0000256" key="1">
    <source>
        <dbReference type="ARBA" id="ARBA00004141"/>
    </source>
</evidence>
<keyword evidence="2" id="KW-0808">Transferase</keyword>
<evidence type="ECO:0008006" key="9">
    <source>
        <dbReference type="Google" id="ProtNLM"/>
    </source>
</evidence>
<dbReference type="PANTHER" id="PTHR13929">
    <property type="entry name" value="1,4-DIHYDROXY-2-NAPHTHOATE OCTAPRENYLTRANSFERASE"/>
    <property type="match status" value="1"/>
</dbReference>